<keyword evidence="2" id="KW-1133">Transmembrane helix</keyword>
<feature type="signal peptide" evidence="3">
    <location>
        <begin position="1"/>
        <end position="30"/>
    </location>
</feature>
<feature type="compositionally biased region" description="Low complexity" evidence="1">
    <location>
        <begin position="365"/>
        <end position="382"/>
    </location>
</feature>
<keyword evidence="3" id="KW-0732">Signal</keyword>
<dbReference type="Proteomes" id="UP000014184">
    <property type="component" value="Unassembled WGS sequence"/>
</dbReference>
<evidence type="ECO:0000313" key="5">
    <source>
        <dbReference type="Proteomes" id="UP000014184"/>
    </source>
</evidence>
<gene>
    <name evidence="4" type="ORF">TM51_12208</name>
</gene>
<keyword evidence="2" id="KW-0472">Membrane</keyword>
<proteinExistence type="predicted"/>
<feature type="chain" id="PRO_5040413197" evidence="3">
    <location>
        <begin position="31"/>
        <end position="407"/>
    </location>
</feature>
<sequence>MSAIRSSRIARLGVVGLLLYALTTPAPALADPSPDNNSAPSPAARAEQDFRWSVAPSNENGELGRSYFVHDVKPGQTIEDWVAITNYGEEPMTFSVYGTDAFNTPDGSFALLPADEEPALAGTWIEIPREDQTVEVKGGETRVIPFTITVPDNAEPGDHAAGVIASVSHDALNAQGQLVRVDRRIAARVYLRVDGPVRPSLHIDAIRTDYQAPPWWNPFATGEVTITYQVRNAGNLRLTASGEAGAAGPFGVGLGDPVHKDVPEMLPGTVYEYTHTIPDIYPLFWINGEVTLTPQAAPQSAQTPDLHPVTRGDSVIAIPWLPVLAAILLTAVLIWRRRHAKRRFQAAVAAAVAEARKQDAAHQGAPQTTAAEAPADPTTDSPEQQPDSAAHQGGSANEQTEPEEPRS</sequence>
<evidence type="ECO:0000256" key="3">
    <source>
        <dbReference type="SAM" id="SignalP"/>
    </source>
</evidence>
<dbReference type="RefSeq" id="WP_011292801.1">
    <property type="nucleotide sequence ID" value="NZ_AOSG01000069.1"/>
</dbReference>
<feature type="region of interest" description="Disordered" evidence="1">
    <location>
        <begin position="357"/>
        <end position="407"/>
    </location>
</feature>
<dbReference type="AlphaFoldDB" id="A0A9P2TA99"/>
<reference evidence="4 5" key="1">
    <citation type="journal article" date="2013" name="Genome Announc.">
        <title>Draft Genome Sequence of the Lignocellulose Decomposer Thermobifida fusca Strain TM51.</title>
        <authorList>
            <person name="Toth A."/>
            <person name="Barna T."/>
            <person name="Nagy I."/>
            <person name="Horvath B."/>
            <person name="Nagy I."/>
            <person name="Tancsics A."/>
            <person name="Kriszt B."/>
            <person name="Baka E."/>
            <person name="Fekete C."/>
            <person name="Kukolya J."/>
        </authorList>
    </citation>
    <scope>NUCLEOTIDE SEQUENCE [LARGE SCALE GENOMIC DNA]</scope>
    <source>
        <strain evidence="4 5">TM51</strain>
    </source>
</reference>
<name>A0A9P2TA99_THEFU</name>
<evidence type="ECO:0000256" key="1">
    <source>
        <dbReference type="SAM" id="MobiDB-lite"/>
    </source>
</evidence>
<keyword evidence="2" id="KW-0812">Transmembrane</keyword>
<feature type="transmembrane region" description="Helical" evidence="2">
    <location>
        <begin position="317"/>
        <end position="335"/>
    </location>
</feature>
<evidence type="ECO:0000313" key="4">
    <source>
        <dbReference type="EMBL" id="EOR70551.1"/>
    </source>
</evidence>
<comment type="caution">
    <text evidence="4">The sequence shown here is derived from an EMBL/GenBank/DDBJ whole genome shotgun (WGS) entry which is preliminary data.</text>
</comment>
<dbReference type="EMBL" id="AOSG01000069">
    <property type="protein sequence ID" value="EOR70551.1"/>
    <property type="molecule type" value="Genomic_DNA"/>
</dbReference>
<protein>
    <submittedName>
        <fullName evidence="4">Dihydroorotate oxidase B, electron transfer subunit</fullName>
    </submittedName>
</protein>
<accession>A0A9P2TA99</accession>
<keyword evidence="5" id="KW-1185">Reference proteome</keyword>
<organism evidence="4 5">
    <name type="scientific">Thermobifida fusca TM51</name>
    <dbReference type="NCBI Taxonomy" id="1169414"/>
    <lineage>
        <taxon>Bacteria</taxon>
        <taxon>Bacillati</taxon>
        <taxon>Actinomycetota</taxon>
        <taxon>Actinomycetes</taxon>
        <taxon>Streptosporangiales</taxon>
        <taxon>Nocardiopsidaceae</taxon>
        <taxon>Thermobifida</taxon>
    </lineage>
</organism>
<evidence type="ECO:0000256" key="2">
    <source>
        <dbReference type="SAM" id="Phobius"/>
    </source>
</evidence>